<dbReference type="EMBL" id="JAVRHN010000006">
    <property type="protein sequence ID" value="MDT0686570.1"/>
    <property type="molecule type" value="Genomic_DNA"/>
</dbReference>
<dbReference type="Pfam" id="PF08666">
    <property type="entry name" value="SAF"/>
    <property type="match status" value="1"/>
</dbReference>
<dbReference type="Gene3D" id="3.90.1210.10">
    <property type="entry name" value="Antifreeze-like/N-acetylneuraminic acid synthase C-terminal domain"/>
    <property type="match status" value="1"/>
</dbReference>
<reference evidence="2 3" key="1">
    <citation type="submission" date="2023-09" db="EMBL/GenBank/DDBJ databases">
        <authorList>
            <person name="Rey-Velasco X."/>
        </authorList>
    </citation>
    <scope>NUCLEOTIDE SEQUENCE [LARGE SCALE GENOMIC DNA]</scope>
    <source>
        <strain evidence="2 3">F225</strain>
    </source>
</reference>
<dbReference type="SMART" id="SM00858">
    <property type="entry name" value="SAF"/>
    <property type="match status" value="1"/>
</dbReference>
<dbReference type="RefSeq" id="WP_311499894.1">
    <property type="nucleotide sequence ID" value="NZ_JAVRHN010000006.1"/>
</dbReference>
<dbReference type="Gene3D" id="3.20.20.70">
    <property type="entry name" value="Aldolase class I"/>
    <property type="match status" value="1"/>
</dbReference>
<evidence type="ECO:0000313" key="3">
    <source>
        <dbReference type="Proteomes" id="UP001253848"/>
    </source>
</evidence>
<dbReference type="InterPro" id="IPR006190">
    <property type="entry name" value="SAF_AFP_Neu5Ac"/>
</dbReference>
<comment type="caution">
    <text evidence="2">The sequence shown here is derived from an EMBL/GenBank/DDBJ whole genome shotgun (WGS) entry which is preliminary data.</text>
</comment>
<dbReference type="PROSITE" id="PS50844">
    <property type="entry name" value="AFP_LIKE"/>
    <property type="match status" value="1"/>
</dbReference>
<dbReference type="InterPro" id="IPR020030">
    <property type="entry name" value="Pseudaminic_synth_PseI"/>
</dbReference>
<dbReference type="SUPFAM" id="SSF51569">
    <property type="entry name" value="Aldolase"/>
    <property type="match status" value="1"/>
</dbReference>
<dbReference type="PANTHER" id="PTHR42966:SF2">
    <property type="entry name" value="PSEUDAMINIC ACID SYNTHASE"/>
    <property type="match status" value="1"/>
</dbReference>
<dbReference type="CDD" id="cd11615">
    <property type="entry name" value="SAF_NeuB_like"/>
    <property type="match status" value="1"/>
</dbReference>
<dbReference type="EC" id="2.5.1.97" evidence="2"/>
<proteinExistence type="predicted"/>
<protein>
    <submittedName>
        <fullName evidence="2">Pseudaminic acid synthase</fullName>
        <ecNumber evidence="2">2.5.1.97</ecNumber>
    </submittedName>
</protein>
<evidence type="ECO:0000259" key="1">
    <source>
        <dbReference type="PROSITE" id="PS50844"/>
    </source>
</evidence>
<feature type="domain" description="AFP-like" evidence="1">
    <location>
        <begin position="282"/>
        <end position="339"/>
    </location>
</feature>
<dbReference type="InterPro" id="IPR013974">
    <property type="entry name" value="SAF"/>
</dbReference>
<dbReference type="InterPro" id="IPR036732">
    <property type="entry name" value="AFP_Neu5c_C_sf"/>
</dbReference>
<gene>
    <name evidence="2" type="primary">pseI</name>
    <name evidence="2" type="ORF">RM541_09335</name>
</gene>
<dbReference type="PANTHER" id="PTHR42966">
    <property type="entry name" value="N-ACETYLNEURAMINATE SYNTHASE"/>
    <property type="match status" value="1"/>
</dbReference>
<dbReference type="Pfam" id="PF03102">
    <property type="entry name" value="NeuB"/>
    <property type="match status" value="1"/>
</dbReference>
<accession>A0ABU3DS67</accession>
<name>A0ABU3DS67_9FLAO</name>
<evidence type="ECO:0000313" key="2">
    <source>
        <dbReference type="EMBL" id="MDT0686570.1"/>
    </source>
</evidence>
<dbReference type="Proteomes" id="UP001253848">
    <property type="component" value="Unassembled WGS sequence"/>
</dbReference>
<dbReference type="InterPro" id="IPR057736">
    <property type="entry name" value="SAF_PseI/NeuA/NeuB"/>
</dbReference>
<dbReference type="InterPro" id="IPR051690">
    <property type="entry name" value="PseI-like"/>
</dbReference>
<dbReference type="InterPro" id="IPR013785">
    <property type="entry name" value="Aldolase_TIM"/>
</dbReference>
<keyword evidence="2" id="KW-0808">Transferase</keyword>
<sequence length="339" mass="37556">MKDSGLYIIAELSANHNNDFDLAVKTIEAMAKTGADAVKIQTYTADSMTIDVKDENNPYFQPKDSGLWKGYRLYDLYTEASMPYEWQPKLKKISEDLGMEFFSSPFDIDAVEFLETMDVPIYKIASFEITDIPLIKHAASKNKPMIISTGLADMEDIELAVNACREVGNNDITLLKCTSQYPATVEDANLISIPELKKRFGVKVGVSDHTMGSTVPVVAVSLGAKVIEKHFILDRSLGGADSAFSMEPDEFAAMVTAAREAEKAIGEVVFEVTEPNKLRRRSLFVVQDIKQGDVFTEDNIRSIRPGHGLAPKYYDTLIGKTASRDLKRGAPLSINDIKH</sequence>
<organism evidence="2 3">
    <name type="scientific">Autumnicola psychrophila</name>
    <dbReference type="NCBI Taxonomy" id="3075592"/>
    <lineage>
        <taxon>Bacteria</taxon>
        <taxon>Pseudomonadati</taxon>
        <taxon>Bacteroidota</taxon>
        <taxon>Flavobacteriia</taxon>
        <taxon>Flavobacteriales</taxon>
        <taxon>Flavobacteriaceae</taxon>
        <taxon>Autumnicola</taxon>
    </lineage>
</organism>
<dbReference type="SUPFAM" id="SSF51269">
    <property type="entry name" value="AFP III-like domain"/>
    <property type="match status" value="1"/>
</dbReference>
<keyword evidence="3" id="KW-1185">Reference proteome</keyword>
<dbReference type="NCBIfam" id="TIGR03586">
    <property type="entry name" value="PseI"/>
    <property type="match status" value="1"/>
</dbReference>
<dbReference type="InterPro" id="IPR013132">
    <property type="entry name" value="PseI/NeuA/B-like_N"/>
</dbReference>
<dbReference type="GO" id="GO:0016740">
    <property type="term" value="F:transferase activity"/>
    <property type="evidence" value="ECO:0007669"/>
    <property type="project" value="UniProtKB-KW"/>
</dbReference>